<reference evidence="1" key="1">
    <citation type="submission" date="2021-12" db="EMBL/GenBank/DDBJ databases">
        <title>Curvularia clavata genome.</title>
        <authorList>
            <person name="Cao Y."/>
        </authorList>
    </citation>
    <scope>NUCLEOTIDE SEQUENCE</scope>
    <source>
        <strain evidence="1">Yc1106</strain>
    </source>
</reference>
<evidence type="ECO:0000313" key="1">
    <source>
        <dbReference type="EMBL" id="USP81286.1"/>
    </source>
</evidence>
<name>A0A9Q8ZFR2_CURCL</name>
<accession>A0A9Q8ZFR2</accession>
<dbReference type="Proteomes" id="UP001056012">
    <property type="component" value="Chromosome 6"/>
</dbReference>
<protein>
    <submittedName>
        <fullName evidence="1">Uncharacterized protein</fullName>
    </submittedName>
</protein>
<dbReference type="Pfam" id="PF11951">
    <property type="entry name" value="Fungal_trans_2"/>
    <property type="match status" value="1"/>
</dbReference>
<evidence type="ECO:0000313" key="2">
    <source>
        <dbReference type="Proteomes" id="UP001056012"/>
    </source>
</evidence>
<dbReference type="AlphaFoldDB" id="A0A9Q8ZFR2"/>
<dbReference type="EMBL" id="CP089279">
    <property type="protein sequence ID" value="USP81286.1"/>
    <property type="molecule type" value="Genomic_DNA"/>
</dbReference>
<gene>
    <name evidence="1" type="ORF">yc1106_08560</name>
</gene>
<dbReference type="OrthoDB" id="4835445at2759"/>
<sequence length="137" mass="14978">MDLEITRRARALYEVVLAYRPPSATSVDDTQDSSTPIAHLLVMNTIFRLVVLLELTRVFPELITHGQSMREVSQSQLDLAIAVLTMVADLPESSGANLMLTIPLLSAGSALQDIESVPKDIHHSYDLNATSFDVLCG</sequence>
<dbReference type="VEuPathDB" id="FungiDB:yc1106_08560"/>
<dbReference type="InterPro" id="IPR021858">
    <property type="entry name" value="Fun_TF"/>
</dbReference>
<proteinExistence type="predicted"/>
<organism evidence="1 2">
    <name type="scientific">Curvularia clavata</name>
    <dbReference type="NCBI Taxonomy" id="95742"/>
    <lineage>
        <taxon>Eukaryota</taxon>
        <taxon>Fungi</taxon>
        <taxon>Dikarya</taxon>
        <taxon>Ascomycota</taxon>
        <taxon>Pezizomycotina</taxon>
        <taxon>Dothideomycetes</taxon>
        <taxon>Pleosporomycetidae</taxon>
        <taxon>Pleosporales</taxon>
        <taxon>Pleosporineae</taxon>
        <taxon>Pleosporaceae</taxon>
        <taxon>Curvularia</taxon>
    </lineage>
</organism>
<keyword evidence="2" id="KW-1185">Reference proteome</keyword>